<dbReference type="Proteomes" id="UP000515240">
    <property type="component" value="Chromosome"/>
</dbReference>
<dbReference type="AlphaFoldDB" id="A0A7G5EJA2"/>
<proteinExistence type="predicted"/>
<accession>A0A7G5EJA2</accession>
<organism evidence="2 3">
    <name type="scientific">Comamonas piscis</name>
    <dbReference type="NCBI Taxonomy" id="1562974"/>
    <lineage>
        <taxon>Bacteria</taxon>
        <taxon>Pseudomonadati</taxon>
        <taxon>Pseudomonadota</taxon>
        <taxon>Betaproteobacteria</taxon>
        <taxon>Burkholderiales</taxon>
        <taxon>Comamonadaceae</taxon>
        <taxon>Comamonas</taxon>
    </lineage>
</organism>
<dbReference type="EMBL" id="CP058554">
    <property type="protein sequence ID" value="QMV74077.1"/>
    <property type="molecule type" value="Genomic_DNA"/>
</dbReference>
<name>A0A7G5EJA2_9BURK</name>
<gene>
    <name evidence="2" type="ORF">HS961_15215</name>
</gene>
<feature type="chain" id="PRO_5028962000" evidence="1">
    <location>
        <begin position="24"/>
        <end position="166"/>
    </location>
</feature>
<evidence type="ECO:0000256" key="1">
    <source>
        <dbReference type="SAM" id="SignalP"/>
    </source>
</evidence>
<feature type="signal peptide" evidence="1">
    <location>
        <begin position="1"/>
        <end position="23"/>
    </location>
</feature>
<evidence type="ECO:0000313" key="3">
    <source>
        <dbReference type="Proteomes" id="UP000515240"/>
    </source>
</evidence>
<sequence length="166" mass="18508">MHRTVAAVALTFALLAAHSAANAFTPFAPTESQCAAIFKAAGDKYAGMWLGKDGKLVMGLASPVELDPEIQQMLHITYVRYSMAELQRFHKQVVIKKFNNNQYIAGSQIDYKINRMVITAQKENLSKAKELFESQGIDTRFVRFEAQHTTVTFMPLMDDGSCKGPM</sequence>
<protein>
    <submittedName>
        <fullName evidence="2">Uncharacterized protein</fullName>
    </submittedName>
</protein>
<keyword evidence="1" id="KW-0732">Signal</keyword>
<dbReference type="KEGG" id="cpis:HS961_15215"/>
<dbReference type="RefSeq" id="WP_182323380.1">
    <property type="nucleotide sequence ID" value="NZ_CP058554.1"/>
</dbReference>
<reference evidence="2 3" key="1">
    <citation type="journal article" date="2020" name="G3 (Bethesda)">
        <title>CeMbio - The Caenorhabditis elegans Microbiome Resource.</title>
        <authorList>
            <person name="Dirksen P."/>
            <person name="Assie A."/>
            <person name="Zimmermann J."/>
            <person name="Zhang F."/>
            <person name="Tietje A.M."/>
            <person name="Marsh S.A."/>
            <person name="Felix M.A."/>
            <person name="Shapira M."/>
            <person name="Kaleta C."/>
            <person name="Schulenburg H."/>
            <person name="Samuel B."/>
        </authorList>
    </citation>
    <scope>NUCLEOTIDE SEQUENCE [LARGE SCALE GENOMIC DNA]</scope>
    <source>
        <strain evidence="2 3">BIGb0172</strain>
    </source>
</reference>
<keyword evidence="3" id="KW-1185">Reference proteome</keyword>
<evidence type="ECO:0000313" key="2">
    <source>
        <dbReference type="EMBL" id="QMV74077.1"/>
    </source>
</evidence>